<feature type="transmembrane region" description="Helical" evidence="8">
    <location>
        <begin position="180"/>
        <end position="197"/>
    </location>
</feature>
<dbReference type="AlphaFoldDB" id="A0A6P8G307"/>
<dbReference type="InterPro" id="IPR037272">
    <property type="entry name" value="SNS_sf"/>
</dbReference>
<evidence type="ECO:0000256" key="7">
    <source>
        <dbReference type="RuleBase" id="RU003732"/>
    </source>
</evidence>
<evidence type="ECO:0000256" key="5">
    <source>
        <dbReference type="ARBA" id="ARBA00023136"/>
    </source>
</evidence>
<dbReference type="Pfam" id="PF00209">
    <property type="entry name" value="SNF"/>
    <property type="match status" value="1"/>
</dbReference>
<keyword evidence="6" id="KW-0915">Sodium</keyword>
<comment type="subcellular location">
    <subcellularLocation>
        <location evidence="1">Membrane</location>
        <topology evidence="1">Multi-pass membrane protein</topology>
    </subcellularLocation>
</comment>
<keyword evidence="3 7" id="KW-0812">Transmembrane</keyword>
<evidence type="ECO:0000256" key="8">
    <source>
        <dbReference type="SAM" id="Phobius"/>
    </source>
</evidence>
<feature type="transmembrane region" description="Helical" evidence="8">
    <location>
        <begin position="21"/>
        <end position="41"/>
    </location>
</feature>
<keyword evidence="2 7" id="KW-0813">Transport</keyword>
<evidence type="ECO:0000313" key="9">
    <source>
        <dbReference type="Proteomes" id="UP000515152"/>
    </source>
</evidence>
<keyword evidence="9" id="KW-1185">Reference proteome</keyword>
<dbReference type="InterPro" id="IPR000175">
    <property type="entry name" value="Na/ntran_symport"/>
</dbReference>
<feature type="binding site" evidence="6">
    <location>
        <position position="297"/>
    </location>
    <ligand>
        <name>Na(+)</name>
        <dbReference type="ChEBI" id="CHEBI:29101"/>
        <label>1</label>
    </ligand>
</feature>
<feature type="transmembrane region" description="Helical" evidence="8">
    <location>
        <begin position="336"/>
        <end position="362"/>
    </location>
</feature>
<sequence length="597" mass="66912">MESGRNTDPQQQQQRGTWSSRLEFVLASIGYAVGLSNVWRFPYLCYRSGGGAFFVPYFIMVFLCALPMVFLEFSIGQLTQCGPVQAFMKICPLLKGIGVGTVVVSFIFIGYFNTLMSWILFYLFSSFSSPLPWQSCNNTWNVPETCSLGFTVNDTQSASQQFFNHRLLEVTGGIEHMGNIRWELLGCLLLAWVIEYFSIFKGVKLTGKVVYFTALFPYTILFILLVFTTRLPGATDGILFFLTPKWHKLKEVQVWIDALSQIFFSIGVGFGVMISMASYNNYNYNILRDSLIVTMANSVTSVFSGFVVFSALGYMAHTRNLTIEDLAIGGPGLAFVVYPEILATLPVPQLWAFLFFLMLLCLGLDSQFAHLELVATCVVDNLSPKLPPSLRSKEVLLLLVCVASFLVGLPCVFQGGVYMFQLLDHYTTVVSVLVMAVLEIAAISWILGLKRFSPMLEKTLGKSPNIYFKICWLVITPLMVMAILVTSIVQHTPPRYGKWYQFPDWSRAVGWMFTMGSILCIPLGAAHELYSRKGSLMERLRASLEPRLEMEVLGASGEPKMELEVLRASGEPKMELEVLRGSHQEQEICLGSRPDQA</sequence>
<dbReference type="KEGG" id="char:105898503"/>
<dbReference type="PANTHER" id="PTHR11616:SF133">
    <property type="entry name" value="TRANSPORTER"/>
    <property type="match status" value="1"/>
</dbReference>
<proteinExistence type="inferred from homology"/>
<dbReference type="PROSITE" id="PS00610">
    <property type="entry name" value="NA_NEUROTRAN_SYMP_1"/>
    <property type="match status" value="1"/>
</dbReference>
<keyword evidence="7" id="KW-0769">Symport</keyword>
<feature type="binding site" evidence="6">
    <location>
        <position position="30"/>
    </location>
    <ligand>
        <name>Na(+)</name>
        <dbReference type="ChEBI" id="CHEBI:29101"/>
        <label>1</label>
    </ligand>
</feature>
<feature type="transmembrane region" description="Helical" evidence="8">
    <location>
        <begin position="209"/>
        <end position="227"/>
    </location>
</feature>
<feature type="transmembrane region" description="Helical" evidence="8">
    <location>
        <begin position="509"/>
        <end position="530"/>
    </location>
</feature>
<feature type="binding site" evidence="6">
    <location>
        <position position="362"/>
    </location>
    <ligand>
        <name>Na(+)</name>
        <dbReference type="ChEBI" id="CHEBI:29101"/>
        <label>1</label>
    </ligand>
</feature>
<feature type="transmembrane region" description="Helical" evidence="8">
    <location>
        <begin position="291"/>
        <end position="316"/>
    </location>
</feature>
<dbReference type="GO" id="GO:0005283">
    <property type="term" value="F:amino acid:sodium symporter activity"/>
    <property type="evidence" value="ECO:0007669"/>
    <property type="project" value="TreeGrafter"/>
</dbReference>
<feature type="transmembrane region" description="Helical" evidence="8">
    <location>
        <begin position="53"/>
        <end position="75"/>
    </location>
</feature>
<dbReference type="GO" id="GO:0089718">
    <property type="term" value="P:amino acid import across plasma membrane"/>
    <property type="evidence" value="ECO:0007669"/>
    <property type="project" value="TreeGrafter"/>
</dbReference>
<protein>
    <recommendedName>
        <fullName evidence="7">Transporter</fullName>
    </recommendedName>
</protein>
<dbReference type="PANTHER" id="PTHR11616">
    <property type="entry name" value="SODIUM/CHLORIDE DEPENDENT TRANSPORTER"/>
    <property type="match status" value="1"/>
</dbReference>
<dbReference type="OrthoDB" id="6581954at2759"/>
<feature type="binding site" evidence="6">
    <location>
        <position position="32"/>
    </location>
    <ligand>
        <name>Na(+)</name>
        <dbReference type="ChEBI" id="CHEBI:29101"/>
        <label>1</label>
    </ligand>
</feature>
<name>A0A6P8G307_CLUHA</name>
<feature type="transmembrane region" description="Helical" evidence="8">
    <location>
        <begin position="258"/>
        <end position="279"/>
    </location>
</feature>
<evidence type="ECO:0000256" key="3">
    <source>
        <dbReference type="ARBA" id="ARBA00022692"/>
    </source>
</evidence>
<accession>A0A6P8G307</accession>
<feature type="transmembrane region" description="Helical" evidence="8">
    <location>
        <begin position="96"/>
        <end position="124"/>
    </location>
</feature>
<dbReference type="SUPFAM" id="SSF161070">
    <property type="entry name" value="SNF-like"/>
    <property type="match status" value="1"/>
</dbReference>
<gene>
    <name evidence="10" type="primary">LOC105898503</name>
</gene>
<dbReference type="RefSeq" id="XP_031433554.1">
    <property type="nucleotide sequence ID" value="XM_031577694.2"/>
</dbReference>
<comment type="similarity">
    <text evidence="7">Belongs to the sodium:neurotransmitter symporter (SNF) (TC 2.A.22) family.</text>
</comment>
<feature type="transmembrane region" description="Helical" evidence="8">
    <location>
        <begin position="426"/>
        <end position="449"/>
    </location>
</feature>
<dbReference type="Proteomes" id="UP000515152">
    <property type="component" value="Chromosome 12"/>
</dbReference>
<keyword evidence="5 8" id="KW-0472">Membrane</keyword>
<evidence type="ECO:0000256" key="6">
    <source>
        <dbReference type="PIRSR" id="PIRSR600175-1"/>
    </source>
</evidence>
<keyword evidence="6" id="KW-0479">Metal-binding</keyword>
<feature type="binding site" evidence="6">
    <location>
        <position position="33"/>
    </location>
    <ligand>
        <name>Na(+)</name>
        <dbReference type="ChEBI" id="CHEBI:29101"/>
        <label>1</label>
    </ligand>
</feature>
<feature type="transmembrane region" description="Helical" evidence="8">
    <location>
        <begin position="470"/>
        <end position="489"/>
    </location>
</feature>
<evidence type="ECO:0000256" key="1">
    <source>
        <dbReference type="ARBA" id="ARBA00004141"/>
    </source>
</evidence>
<evidence type="ECO:0000313" key="10">
    <source>
        <dbReference type="RefSeq" id="XP_031433554.1"/>
    </source>
</evidence>
<dbReference type="GeneID" id="105898503"/>
<dbReference type="NCBIfam" id="NF037979">
    <property type="entry name" value="Na_transp"/>
    <property type="match status" value="1"/>
</dbReference>
<feature type="binding site" evidence="6">
    <location>
        <position position="37"/>
    </location>
    <ligand>
        <name>Na(+)</name>
        <dbReference type="ChEBI" id="CHEBI:29101"/>
        <label>1</label>
    </ligand>
</feature>
<feature type="binding site" evidence="6">
    <location>
        <position position="365"/>
    </location>
    <ligand>
        <name>Na(+)</name>
        <dbReference type="ChEBI" id="CHEBI:29101"/>
        <label>1</label>
    </ligand>
</feature>
<dbReference type="GO" id="GO:0005886">
    <property type="term" value="C:plasma membrane"/>
    <property type="evidence" value="ECO:0007669"/>
    <property type="project" value="TreeGrafter"/>
</dbReference>
<dbReference type="PRINTS" id="PR00176">
    <property type="entry name" value="NANEUSMPORT"/>
</dbReference>
<evidence type="ECO:0000256" key="4">
    <source>
        <dbReference type="ARBA" id="ARBA00022989"/>
    </source>
</evidence>
<dbReference type="GO" id="GO:0046872">
    <property type="term" value="F:metal ion binding"/>
    <property type="evidence" value="ECO:0007669"/>
    <property type="project" value="UniProtKB-KW"/>
</dbReference>
<reference evidence="10" key="1">
    <citation type="submission" date="2025-08" db="UniProtKB">
        <authorList>
            <consortium name="RefSeq"/>
        </authorList>
    </citation>
    <scope>IDENTIFICATION</scope>
</reference>
<organism evidence="9 10">
    <name type="scientific">Clupea harengus</name>
    <name type="common">Atlantic herring</name>
    <dbReference type="NCBI Taxonomy" id="7950"/>
    <lineage>
        <taxon>Eukaryota</taxon>
        <taxon>Metazoa</taxon>
        <taxon>Chordata</taxon>
        <taxon>Craniata</taxon>
        <taxon>Vertebrata</taxon>
        <taxon>Euteleostomi</taxon>
        <taxon>Actinopterygii</taxon>
        <taxon>Neopterygii</taxon>
        <taxon>Teleostei</taxon>
        <taxon>Clupei</taxon>
        <taxon>Clupeiformes</taxon>
        <taxon>Clupeoidei</taxon>
        <taxon>Clupeidae</taxon>
        <taxon>Clupea</taxon>
    </lineage>
</organism>
<keyword evidence="4 8" id="KW-1133">Transmembrane helix</keyword>
<feature type="binding site" evidence="6">
    <location>
        <position position="366"/>
    </location>
    <ligand>
        <name>Na(+)</name>
        <dbReference type="ChEBI" id="CHEBI:29101"/>
        <label>1</label>
    </ligand>
</feature>
<feature type="binding site" evidence="6">
    <location>
        <position position="265"/>
    </location>
    <ligand>
        <name>Na(+)</name>
        <dbReference type="ChEBI" id="CHEBI:29101"/>
        <label>1</label>
    </ligand>
</feature>
<feature type="transmembrane region" description="Helical" evidence="8">
    <location>
        <begin position="395"/>
        <end position="420"/>
    </location>
</feature>
<evidence type="ECO:0000256" key="2">
    <source>
        <dbReference type="ARBA" id="ARBA00022448"/>
    </source>
</evidence>
<dbReference type="PROSITE" id="PS50267">
    <property type="entry name" value="NA_NEUROTRAN_SYMP_3"/>
    <property type="match status" value="1"/>
</dbReference>